<dbReference type="GO" id="GO:0005886">
    <property type="term" value="C:plasma membrane"/>
    <property type="evidence" value="ECO:0007669"/>
    <property type="project" value="InterPro"/>
</dbReference>
<evidence type="ECO:0000256" key="4">
    <source>
        <dbReference type="ARBA" id="ARBA00023136"/>
    </source>
</evidence>
<dbReference type="Pfam" id="PF06305">
    <property type="entry name" value="LapA_dom"/>
    <property type="match status" value="1"/>
</dbReference>
<dbReference type="PANTHER" id="PTHR41335:SF1">
    <property type="entry name" value="MEMBRANE PROTEIN"/>
    <property type="match status" value="1"/>
</dbReference>
<dbReference type="PANTHER" id="PTHR41335">
    <property type="entry name" value="MEMBRANE PROTEIN-RELATED"/>
    <property type="match status" value="1"/>
</dbReference>
<evidence type="ECO:0000313" key="9">
    <source>
        <dbReference type="EMBL" id="QTL98004.1"/>
    </source>
</evidence>
<evidence type="ECO:0000256" key="5">
    <source>
        <dbReference type="SAM" id="Coils"/>
    </source>
</evidence>
<feature type="coiled-coil region" evidence="5">
    <location>
        <begin position="62"/>
        <end position="96"/>
    </location>
</feature>
<keyword evidence="1" id="KW-1003">Cell membrane</keyword>
<feature type="domain" description="Lipopolysaccharide assembly protein A" evidence="8">
    <location>
        <begin position="21"/>
        <end position="81"/>
    </location>
</feature>
<protein>
    <submittedName>
        <fullName evidence="9">DUF1049 domain-containing protein</fullName>
    </submittedName>
</protein>
<dbReference type="InterPro" id="IPR010445">
    <property type="entry name" value="LapA_dom"/>
</dbReference>
<reference evidence="9" key="1">
    <citation type="submission" date="2019-12" db="EMBL/GenBank/DDBJ databases">
        <authorList>
            <person name="zhang j."/>
            <person name="sun C.M."/>
        </authorList>
    </citation>
    <scope>NUCLEOTIDE SEQUENCE</scope>
    <source>
        <strain evidence="9">NS-1</strain>
    </source>
</reference>
<keyword evidence="5" id="KW-0175">Coiled coil</keyword>
<keyword evidence="2 7" id="KW-0812">Transmembrane</keyword>
<dbReference type="Proteomes" id="UP000665020">
    <property type="component" value="Chromosome"/>
</dbReference>
<dbReference type="KEGG" id="ifn:GM661_08430"/>
<sequence length="115" mass="12882">MQKKIILILLFALVVAAFSIQNAGSVSISILTWHYEVSLAIIVLGAIALGVIIMGLFSSLNQLRLKKEIRHLSKEKEQLSLENKQLKDSLILKQKKQERDNQVNDKGSIVDEKGE</sequence>
<evidence type="ECO:0000256" key="3">
    <source>
        <dbReference type="ARBA" id="ARBA00022989"/>
    </source>
</evidence>
<evidence type="ECO:0000256" key="1">
    <source>
        <dbReference type="ARBA" id="ARBA00022475"/>
    </source>
</evidence>
<dbReference type="RefSeq" id="WP_125989901.1">
    <property type="nucleotide sequence ID" value="NZ_CP046640.1"/>
</dbReference>
<organism evidence="9 10">
    <name type="scientific">Iocasia fonsfrigidae</name>
    <dbReference type="NCBI Taxonomy" id="2682810"/>
    <lineage>
        <taxon>Bacteria</taxon>
        <taxon>Bacillati</taxon>
        <taxon>Bacillota</taxon>
        <taxon>Clostridia</taxon>
        <taxon>Halanaerobiales</taxon>
        <taxon>Halanaerobiaceae</taxon>
        <taxon>Iocasia</taxon>
    </lineage>
</organism>
<keyword evidence="3 7" id="KW-1133">Transmembrane helix</keyword>
<evidence type="ECO:0000256" key="7">
    <source>
        <dbReference type="SAM" id="Phobius"/>
    </source>
</evidence>
<dbReference type="AlphaFoldDB" id="A0A8A7KIN8"/>
<name>A0A8A7KIN8_9FIRM</name>
<evidence type="ECO:0000313" key="10">
    <source>
        <dbReference type="Proteomes" id="UP000665020"/>
    </source>
</evidence>
<evidence type="ECO:0000259" key="8">
    <source>
        <dbReference type="Pfam" id="PF06305"/>
    </source>
</evidence>
<accession>A0A8A7KIN8</accession>
<keyword evidence="10" id="KW-1185">Reference proteome</keyword>
<feature type="transmembrane region" description="Helical" evidence="7">
    <location>
        <begin position="39"/>
        <end position="60"/>
    </location>
</feature>
<evidence type="ECO:0000256" key="2">
    <source>
        <dbReference type="ARBA" id="ARBA00022692"/>
    </source>
</evidence>
<feature type="region of interest" description="Disordered" evidence="6">
    <location>
        <begin position="96"/>
        <end position="115"/>
    </location>
</feature>
<evidence type="ECO:0000256" key="6">
    <source>
        <dbReference type="SAM" id="MobiDB-lite"/>
    </source>
</evidence>
<dbReference type="EMBL" id="CP046640">
    <property type="protein sequence ID" value="QTL98004.1"/>
    <property type="molecule type" value="Genomic_DNA"/>
</dbReference>
<proteinExistence type="predicted"/>
<gene>
    <name evidence="9" type="ORF">GM661_08430</name>
</gene>
<keyword evidence="4 7" id="KW-0472">Membrane</keyword>